<keyword evidence="2 4" id="KW-0819">tRNA processing</keyword>
<evidence type="ECO:0000256" key="4">
    <source>
        <dbReference type="HAMAP-Rule" id="MF_00171"/>
    </source>
</evidence>
<evidence type="ECO:0000313" key="7">
    <source>
        <dbReference type="EMBL" id="MEL5996495.1"/>
    </source>
</evidence>
<comment type="function">
    <text evidence="4">Formation of pseudouridine at positions 38, 39 and 40 in the anticodon stem and loop of transfer RNAs.</text>
</comment>
<dbReference type="InterPro" id="IPR020097">
    <property type="entry name" value="PsdUridine_synth_TruA_a/b_dom"/>
</dbReference>
<dbReference type="SUPFAM" id="SSF55120">
    <property type="entry name" value="Pseudouridine synthase"/>
    <property type="match status" value="1"/>
</dbReference>
<sequence>MRYFLHLAYDGTAYHGWQVQLHSITVQAEVNRCLSQVLRQPISSQGSGRTDTGVHASHQVAHFEADLPAGMDEALLLYRLRRALPADIGALRLHAVPDSANARFDAERRTYDYFVVTEPDPFRRDQALYIDRPLDVAAMNEAASYLVGQFDFTTFSKVKGAESHYICYCTEAGWHPEPGGWRFRIRANRFVRGMVRLVVGTLLDVGRGKITPRQFQQLLWSQKRVDAGSAAPAKGLFLSRVEYAPGLVPDAEISAQP</sequence>
<accession>A0ABU9M0Q7</accession>
<evidence type="ECO:0000256" key="5">
    <source>
        <dbReference type="RuleBase" id="RU003792"/>
    </source>
</evidence>
<comment type="catalytic activity">
    <reaction evidence="4 5">
        <text>uridine(38/39/40) in tRNA = pseudouridine(38/39/40) in tRNA</text>
        <dbReference type="Rhea" id="RHEA:22376"/>
        <dbReference type="Rhea" id="RHEA-COMP:10085"/>
        <dbReference type="Rhea" id="RHEA-COMP:10087"/>
        <dbReference type="ChEBI" id="CHEBI:65314"/>
        <dbReference type="ChEBI" id="CHEBI:65315"/>
        <dbReference type="EC" id="5.4.99.12"/>
    </reaction>
</comment>
<name>A0ABU9M0Q7_9BACT</name>
<dbReference type="InterPro" id="IPR001406">
    <property type="entry name" value="PsdUridine_synth_TruA"/>
</dbReference>
<evidence type="ECO:0000256" key="1">
    <source>
        <dbReference type="ARBA" id="ARBA00009375"/>
    </source>
</evidence>
<evidence type="ECO:0000256" key="2">
    <source>
        <dbReference type="ARBA" id="ARBA00022694"/>
    </source>
</evidence>
<dbReference type="PANTHER" id="PTHR11142:SF0">
    <property type="entry name" value="TRNA PSEUDOURIDINE SYNTHASE-LIKE 1"/>
    <property type="match status" value="1"/>
</dbReference>
<feature type="domain" description="Pseudouridine synthase I TruA alpha/beta" evidence="6">
    <location>
        <begin position="142"/>
        <end position="243"/>
    </location>
</feature>
<organism evidence="7 8">
    <name type="scientific">Hymenobacter segetis</name>
    <dbReference type="NCBI Taxonomy" id="2025509"/>
    <lineage>
        <taxon>Bacteria</taxon>
        <taxon>Pseudomonadati</taxon>
        <taxon>Bacteroidota</taxon>
        <taxon>Cytophagia</taxon>
        <taxon>Cytophagales</taxon>
        <taxon>Hymenobacteraceae</taxon>
        <taxon>Hymenobacter</taxon>
    </lineage>
</organism>
<dbReference type="InterPro" id="IPR020103">
    <property type="entry name" value="PsdUridine_synth_cat_dom_sf"/>
</dbReference>
<comment type="caution">
    <text evidence="4">Lacks conserved residue(s) required for the propagation of feature annotation.</text>
</comment>
<dbReference type="EMBL" id="JBCEVZ010000076">
    <property type="protein sequence ID" value="MEL5996495.1"/>
    <property type="molecule type" value="Genomic_DNA"/>
</dbReference>
<reference evidence="7 8" key="1">
    <citation type="journal article" date="2018" name="Arch. Microbiol.">
        <title>Hymenobacter segetis sp. nov., isolated from soil.</title>
        <authorList>
            <person name="Ten L.N."/>
            <person name="Lim S.J."/>
            <person name="Kim B.O."/>
            <person name="Kang I.K."/>
            <person name="Jung H.Y."/>
        </authorList>
    </citation>
    <scope>NUCLEOTIDE SEQUENCE [LARGE SCALE GENOMIC DNA]</scope>
    <source>
        <strain evidence="7 8">S7-3-11</strain>
    </source>
</reference>
<dbReference type="RefSeq" id="WP_342300942.1">
    <property type="nucleotide sequence ID" value="NZ_JBCEVZ010000076.1"/>
</dbReference>
<dbReference type="InterPro" id="IPR020095">
    <property type="entry name" value="PsdUridine_synth_TruA_C"/>
</dbReference>
<protein>
    <recommendedName>
        <fullName evidence="4">tRNA pseudouridine synthase A</fullName>
        <ecNumber evidence="4">5.4.99.12</ecNumber>
    </recommendedName>
    <alternativeName>
        <fullName evidence="4">tRNA pseudouridine(38-40) synthase</fullName>
    </alternativeName>
    <alternativeName>
        <fullName evidence="4">tRNA pseudouridylate synthase I</fullName>
    </alternativeName>
    <alternativeName>
        <fullName evidence="4">tRNA-uridine isomerase I</fullName>
    </alternativeName>
</protein>
<comment type="subunit">
    <text evidence="4">Homodimer.</text>
</comment>
<dbReference type="PANTHER" id="PTHR11142">
    <property type="entry name" value="PSEUDOURIDYLATE SYNTHASE"/>
    <property type="match status" value="1"/>
</dbReference>
<dbReference type="InterPro" id="IPR020094">
    <property type="entry name" value="TruA/RsuA/RluB/E/F_N"/>
</dbReference>
<dbReference type="HAMAP" id="MF_00171">
    <property type="entry name" value="TruA"/>
    <property type="match status" value="1"/>
</dbReference>
<dbReference type="PIRSF" id="PIRSF001430">
    <property type="entry name" value="tRNA_psdUrid_synth"/>
    <property type="match status" value="1"/>
</dbReference>
<evidence type="ECO:0000259" key="6">
    <source>
        <dbReference type="Pfam" id="PF01416"/>
    </source>
</evidence>
<dbReference type="Gene3D" id="3.30.70.580">
    <property type="entry name" value="Pseudouridine synthase I, catalytic domain, N-terminal subdomain"/>
    <property type="match status" value="1"/>
</dbReference>
<proteinExistence type="inferred from homology"/>
<dbReference type="Proteomes" id="UP001479606">
    <property type="component" value="Unassembled WGS sequence"/>
</dbReference>
<keyword evidence="3 4" id="KW-0413">Isomerase</keyword>
<feature type="active site" description="Nucleophile" evidence="4">
    <location>
        <position position="51"/>
    </location>
</feature>
<keyword evidence="8" id="KW-1185">Reference proteome</keyword>
<comment type="similarity">
    <text evidence="1 4 5">Belongs to the tRNA pseudouridine synthase TruA family.</text>
</comment>
<evidence type="ECO:0000313" key="8">
    <source>
        <dbReference type="Proteomes" id="UP001479606"/>
    </source>
</evidence>
<evidence type="ECO:0000256" key="3">
    <source>
        <dbReference type="ARBA" id="ARBA00023235"/>
    </source>
</evidence>
<comment type="caution">
    <text evidence="7">The sequence shown here is derived from an EMBL/GenBank/DDBJ whole genome shotgun (WGS) entry which is preliminary data.</text>
</comment>
<dbReference type="Pfam" id="PF01416">
    <property type="entry name" value="PseudoU_synth_1"/>
    <property type="match status" value="1"/>
</dbReference>
<dbReference type="EC" id="5.4.99.12" evidence="4"/>
<dbReference type="GO" id="GO:0160147">
    <property type="term" value="F:tRNA pseudouridine(38-40) synthase activity"/>
    <property type="evidence" value="ECO:0007669"/>
    <property type="project" value="UniProtKB-EC"/>
</dbReference>
<dbReference type="CDD" id="cd02570">
    <property type="entry name" value="PseudoU_synth_EcTruA"/>
    <property type="match status" value="1"/>
</dbReference>
<dbReference type="NCBIfam" id="TIGR00071">
    <property type="entry name" value="hisT_truA"/>
    <property type="match status" value="1"/>
</dbReference>
<gene>
    <name evidence="4 7" type="primary">truA</name>
    <name evidence="7" type="ORF">AAFH49_19940</name>
</gene>
<feature type="binding site" evidence="4">
    <location>
        <position position="111"/>
    </location>
    <ligand>
        <name>substrate</name>
    </ligand>
</feature>
<dbReference type="Gene3D" id="3.30.70.660">
    <property type="entry name" value="Pseudouridine synthase I, catalytic domain, C-terminal subdomain"/>
    <property type="match status" value="1"/>
</dbReference>